<feature type="binding site" evidence="6">
    <location>
        <position position="64"/>
    </location>
    <ligand>
        <name>S-adenosyl-L-methionine</name>
        <dbReference type="ChEBI" id="CHEBI:59789"/>
    </ligand>
</feature>
<feature type="binding site" evidence="6">
    <location>
        <position position="66"/>
    </location>
    <ligand>
        <name>S-adenosyl-L-methionine</name>
        <dbReference type="ChEBI" id="CHEBI:59789"/>
    </ligand>
</feature>
<evidence type="ECO:0000313" key="9">
    <source>
        <dbReference type="EMBL" id="DAZ99132.1"/>
    </source>
</evidence>
<dbReference type="SMART" id="SM00650">
    <property type="entry name" value="rADc"/>
    <property type="match status" value="1"/>
</dbReference>
<sequence>MKATRCEHMRRWSSVATLTASRWGAKQPTWATNTAQQVVRMHKAAKNVGSIQNTPHLKRKLGQHLLVTESILSDTVNAANLPRLLAENAAASDSARAGQARVRVLEIGPGTGNLTSALLNAMASVHVHAVEYDPRMVERLHERFADVRDRFTLENLDFEAFEFPKHDHEAHLHFDACVANIPYQLSSLIIARLSSYMFRYPERFRCAVLLVQEEFAQRLLARPGDQNYTRLSVNTALVASVSSVVPVGKHHFLPPPKVDSRVIKLEPLAAQVATDDPLFFQRFDTLLRIVFLRKNKTLRALLVSKTAQEVMELQGPDTLSAAERNEVVKNAVANALDECALTSSRAVKVPVDTFVK</sequence>
<evidence type="ECO:0000256" key="5">
    <source>
        <dbReference type="ARBA" id="ARBA00022884"/>
    </source>
</evidence>
<dbReference type="Proteomes" id="UP001146120">
    <property type="component" value="Unassembled WGS sequence"/>
</dbReference>
<feature type="binding site" evidence="6">
    <location>
        <position position="108"/>
    </location>
    <ligand>
        <name>S-adenosyl-L-methionine</name>
        <dbReference type="ChEBI" id="CHEBI:59789"/>
    </ligand>
</feature>
<evidence type="ECO:0000256" key="3">
    <source>
        <dbReference type="ARBA" id="ARBA00022679"/>
    </source>
</evidence>
<name>A0AAV2Z175_9STRA</name>
<evidence type="ECO:0000256" key="2">
    <source>
        <dbReference type="ARBA" id="ARBA00022603"/>
    </source>
</evidence>
<dbReference type="PANTHER" id="PTHR11727">
    <property type="entry name" value="DIMETHYLADENOSINE TRANSFERASE"/>
    <property type="match status" value="1"/>
</dbReference>
<feature type="domain" description="Ribosomal RNA adenine methylase transferase N-terminal" evidence="8">
    <location>
        <begin position="84"/>
        <end position="269"/>
    </location>
</feature>
<organism evidence="9 10">
    <name type="scientific">Lagenidium giganteum</name>
    <dbReference type="NCBI Taxonomy" id="4803"/>
    <lineage>
        <taxon>Eukaryota</taxon>
        <taxon>Sar</taxon>
        <taxon>Stramenopiles</taxon>
        <taxon>Oomycota</taxon>
        <taxon>Peronosporomycetes</taxon>
        <taxon>Pythiales</taxon>
        <taxon>Pythiaceae</taxon>
    </lineage>
</organism>
<dbReference type="Gene3D" id="3.40.50.150">
    <property type="entry name" value="Vaccinia Virus protein VP39"/>
    <property type="match status" value="1"/>
</dbReference>
<keyword evidence="5 6" id="KW-0694">RNA-binding</keyword>
<evidence type="ECO:0000259" key="8">
    <source>
        <dbReference type="SMART" id="SM00650"/>
    </source>
</evidence>
<proteinExistence type="inferred from homology"/>
<comment type="caution">
    <text evidence="9">The sequence shown here is derived from an EMBL/GenBank/DDBJ whole genome shotgun (WGS) entry which is preliminary data.</text>
</comment>
<dbReference type="EMBL" id="DAKRPA010000089">
    <property type="protein sequence ID" value="DAZ99132.1"/>
    <property type="molecule type" value="Genomic_DNA"/>
</dbReference>
<dbReference type="EC" id="2.1.1.-" evidence="7"/>
<dbReference type="GO" id="GO:0003723">
    <property type="term" value="F:RNA binding"/>
    <property type="evidence" value="ECO:0007669"/>
    <property type="project" value="UniProtKB-UniRule"/>
</dbReference>
<reference evidence="9" key="2">
    <citation type="journal article" date="2023" name="Microbiol Resour">
        <title>Decontamination and Annotation of the Draft Genome Sequence of the Oomycete Lagenidium giganteum ARSEF 373.</title>
        <authorList>
            <person name="Morgan W.R."/>
            <person name="Tartar A."/>
        </authorList>
    </citation>
    <scope>NUCLEOTIDE SEQUENCE</scope>
    <source>
        <strain evidence="9">ARSEF 373</strain>
    </source>
</reference>
<feature type="binding site" evidence="6">
    <location>
        <position position="180"/>
    </location>
    <ligand>
        <name>S-adenosyl-L-methionine</name>
        <dbReference type="ChEBI" id="CHEBI:59789"/>
    </ligand>
</feature>
<dbReference type="InterPro" id="IPR011530">
    <property type="entry name" value="rRNA_adenine_dimethylase"/>
</dbReference>
<feature type="binding site" evidence="6">
    <location>
        <position position="131"/>
    </location>
    <ligand>
        <name>S-adenosyl-L-methionine</name>
        <dbReference type="ChEBI" id="CHEBI:59789"/>
    </ligand>
</feature>
<dbReference type="Gene3D" id="1.10.8.480">
    <property type="match status" value="1"/>
</dbReference>
<keyword evidence="2 6" id="KW-0489">Methyltransferase</keyword>
<keyword evidence="10" id="KW-1185">Reference proteome</keyword>
<evidence type="ECO:0000256" key="7">
    <source>
        <dbReference type="RuleBase" id="RU362106"/>
    </source>
</evidence>
<dbReference type="InterPro" id="IPR020596">
    <property type="entry name" value="rRNA_Ade_Mease_Trfase_CS"/>
</dbReference>
<dbReference type="AlphaFoldDB" id="A0AAV2Z175"/>
<dbReference type="PROSITE" id="PS01131">
    <property type="entry name" value="RRNA_A_DIMETH"/>
    <property type="match status" value="1"/>
</dbReference>
<gene>
    <name evidence="9" type="ORF">N0F65_010216</name>
</gene>
<comment type="similarity">
    <text evidence="6 7">Belongs to the class I-like SAM-binding methyltransferase superfamily. rRNA adenine N(6)-methyltransferase family.</text>
</comment>
<dbReference type="PROSITE" id="PS51689">
    <property type="entry name" value="SAM_RNA_A_N6_MT"/>
    <property type="match status" value="1"/>
</dbReference>
<keyword evidence="3 6" id="KW-0808">Transferase</keyword>
<dbReference type="InterPro" id="IPR029063">
    <property type="entry name" value="SAM-dependent_MTases_sf"/>
</dbReference>
<reference evidence="9" key="1">
    <citation type="submission" date="2022-11" db="EMBL/GenBank/DDBJ databases">
        <authorList>
            <person name="Morgan W.R."/>
            <person name="Tartar A."/>
        </authorList>
    </citation>
    <scope>NUCLEOTIDE SEQUENCE</scope>
    <source>
        <strain evidence="9">ARSEF 373</strain>
    </source>
</reference>
<dbReference type="InterPro" id="IPR001737">
    <property type="entry name" value="KsgA/Erm"/>
</dbReference>
<dbReference type="CDD" id="cd02440">
    <property type="entry name" value="AdoMet_MTases"/>
    <property type="match status" value="1"/>
</dbReference>
<dbReference type="GO" id="GO:0000179">
    <property type="term" value="F:rRNA (adenine-N6,N6-)-dimethyltransferase activity"/>
    <property type="evidence" value="ECO:0007669"/>
    <property type="project" value="UniProtKB-UniRule"/>
</dbReference>
<dbReference type="PANTHER" id="PTHR11727:SF7">
    <property type="entry name" value="DIMETHYLADENOSINE TRANSFERASE-RELATED"/>
    <property type="match status" value="1"/>
</dbReference>
<evidence type="ECO:0000313" key="10">
    <source>
        <dbReference type="Proteomes" id="UP001146120"/>
    </source>
</evidence>
<dbReference type="NCBIfam" id="TIGR00755">
    <property type="entry name" value="ksgA"/>
    <property type="match status" value="1"/>
</dbReference>
<dbReference type="Pfam" id="PF00398">
    <property type="entry name" value="RrnaAD"/>
    <property type="match status" value="1"/>
</dbReference>
<evidence type="ECO:0000256" key="6">
    <source>
        <dbReference type="PROSITE-ProRule" id="PRU01026"/>
    </source>
</evidence>
<accession>A0AAV2Z175</accession>
<keyword evidence="4 6" id="KW-0949">S-adenosyl-L-methionine</keyword>
<dbReference type="InterPro" id="IPR020598">
    <property type="entry name" value="rRNA_Ade_methylase_Trfase_N"/>
</dbReference>
<evidence type="ECO:0000256" key="1">
    <source>
        <dbReference type="ARBA" id="ARBA00022552"/>
    </source>
</evidence>
<keyword evidence="1 7" id="KW-0698">rRNA processing</keyword>
<dbReference type="SUPFAM" id="SSF53335">
    <property type="entry name" value="S-adenosyl-L-methionine-dependent methyltransferases"/>
    <property type="match status" value="1"/>
</dbReference>
<evidence type="ECO:0000256" key="4">
    <source>
        <dbReference type="ARBA" id="ARBA00022691"/>
    </source>
</evidence>
<feature type="binding site" evidence="6">
    <location>
        <position position="157"/>
    </location>
    <ligand>
        <name>S-adenosyl-L-methionine</name>
        <dbReference type="ChEBI" id="CHEBI:59789"/>
    </ligand>
</feature>
<protein>
    <recommendedName>
        <fullName evidence="7">rRNA adenine N(6)-methyltransferase</fullName>
        <ecNumber evidence="7">2.1.1.-</ecNumber>
    </recommendedName>
</protein>